<evidence type="ECO:0000256" key="3">
    <source>
        <dbReference type="ARBA" id="ARBA00023186"/>
    </source>
</evidence>
<keyword evidence="8" id="KW-1185">Reference proteome</keyword>
<evidence type="ECO:0000256" key="2">
    <source>
        <dbReference type="ARBA" id="ARBA00023128"/>
    </source>
</evidence>
<comment type="subcellular location">
    <subcellularLocation>
        <location evidence="1">Mitochondrion matrix</location>
    </subcellularLocation>
</comment>
<comment type="caution">
    <text evidence="7">The sequence shown here is derived from an EMBL/GenBank/DDBJ whole genome shotgun (WGS) entry which is preliminary data.</text>
</comment>
<feature type="region of interest" description="Disordered" evidence="5">
    <location>
        <begin position="35"/>
        <end position="110"/>
    </location>
</feature>
<feature type="compositionally biased region" description="Pro residues" evidence="5">
    <location>
        <begin position="81"/>
        <end position="92"/>
    </location>
</feature>
<dbReference type="InterPro" id="IPR052687">
    <property type="entry name" value="SDHAF1"/>
</dbReference>
<dbReference type="GO" id="GO:0005759">
    <property type="term" value="C:mitochondrial matrix"/>
    <property type="evidence" value="ECO:0007669"/>
    <property type="project" value="UniProtKB-SubCell"/>
</dbReference>
<feature type="compositionally biased region" description="Polar residues" evidence="5">
    <location>
        <begin position="35"/>
        <end position="44"/>
    </location>
</feature>
<dbReference type="CDD" id="cd20268">
    <property type="entry name" value="Complex1_LYR_SDHAF1_LYRM8"/>
    <property type="match status" value="1"/>
</dbReference>
<dbReference type="Proteomes" id="UP000250572">
    <property type="component" value="Unassembled WGS sequence"/>
</dbReference>
<feature type="compositionally biased region" description="Pro residues" evidence="5">
    <location>
        <begin position="56"/>
        <end position="70"/>
    </location>
</feature>
<dbReference type="STRING" id="33528.ENSGAFP00000023350"/>
<feature type="domain" description="Complex 1 LYR protein" evidence="6">
    <location>
        <begin position="241"/>
        <end position="295"/>
    </location>
</feature>
<evidence type="ECO:0000313" key="7">
    <source>
        <dbReference type="EMBL" id="PWA24215.1"/>
    </source>
</evidence>
<evidence type="ECO:0000256" key="5">
    <source>
        <dbReference type="SAM" id="MobiDB-lite"/>
    </source>
</evidence>
<dbReference type="InterPro" id="IPR008011">
    <property type="entry name" value="Complex1_LYR_dom"/>
</dbReference>
<dbReference type="AlphaFoldDB" id="A0A315VXL8"/>
<reference evidence="7 8" key="1">
    <citation type="journal article" date="2018" name="G3 (Bethesda)">
        <title>A High-Quality Reference Genome for the Invasive Mosquitofish Gambusia affinis Using a Chicago Library.</title>
        <authorList>
            <person name="Hoffberg S.L."/>
            <person name="Troendle N.J."/>
            <person name="Glenn T.C."/>
            <person name="Mahmud O."/>
            <person name="Louha S."/>
            <person name="Chalopin D."/>
            <person name="Bennetzen J.L."/>
            <person name="Mauricio R."/>
        </authorList>
    </citation>
    <scope>NUCLEOTIDE SEQUENCE [LARGE SCALE GENOMIC DNA]</scope>
    <source>
        <strain evidence="7">NE01/NJP1002.9</strain>
        <tissue evidence="7">Muscle</tissue>
    </source>
</reference>
<accession>A0A315VXL8</accession>
<evidence type="ECO:0000313" key="8">
    <source>
        <dbReference type="Proteomes" id="UP000250572"/>
    </source>
</evidence>
<dbReference type="GO" id="GO:0034553">
    <property type="term" value="P:mitochondrial respiratory chain complex II assembly"/>
    <property type="evidence" value="ECO:0007669"/>
    <property type="project" value="InterPro"/>
</dbReference>
<keyword evidence="3" id="KW-0143">Chaperone</keyword>
<dbReference type="PANTHER" id="PTHR47046">
    <property type="entry name" value="SUCCINATE DEHYDROGENASE ASSEMBLY FACTOR 1, MITOCHONDRIAL"/>
    <property type="match status" value="1"/>
</dbReference>
<proteinExistence type="inferred from homology"/>
<name>A0A315VXL8_GAMAF</name>
<dbReference type="EMBL" id="NHOQ01001472">
    <property type="protein sequence ID" value="PWA24215.1"/>
    <property type="molecule type" value="Genomic_DNA"/>
</dbReference>
<evidence type="ECO:0000256" key="4">
    <source>
        <dbReference type="ARBA" id="ARBA00025715"/>
    </source>
</evidence>
<gene>
    <name evidence="7" type="ORF">CCH79_00016190</name>
</gene>
<protein>
    <recommendedName>
        <fullName evidence="6">Complex 1 LYR protein domain-containing protein</fullName>
    </recommendedName>
</protein>
<keyword evidence="2" id="KW-0496">Mitochondrion</keyword>
<comment type="similarity">
    <text evidence="4">Belongs to the complex I LYR family. SDHAF1 subfamily.</text>
</comment>
<evidence type="ECO:0000259" key="6">
    <source>
        <dbReference type="Pfam" id="PF05347"/>
    </source>
</evidence>
<dbReference type="PANTHER" id="PTHR47046:SF1">
    <property type="entry name" value="SUCCINATE DEHYDROGENASE ASSEMBLY FACTOR 1, MITOCHONDRIAL"/>
    <property type="match status" value="1"/>
</dbReference>
<dbReference type="InterPro" id="IPR045295">
    <property type="entry name" value="Complex1_LYR_SDHAF1_LYRM8"/>
</dbReference>
<organism evidence="7 8">
    <name type="scientific">Gambusia affinis</name>
    <name type="common">Western mosquitofish</name>
    <name type="synonym">Heterandria affinis</name>
    <dbReference type="NCBI Taxonomy" id="33528"/>
    <lineage>
        <taxon>Eukaryota</taxon>
        <taxon>Metazoa</taxon>
        <taxon>Chordata</taxon>
        <taxon>Craniata</taxon>
        <taxon>Vertebrata</taxon>
        <taxon>Euteleostomi</taxon>
        <taxon>Actinopterygii</taxon>
        <taxon>Neopterygii</taxon>
        <taxon>Teleostei</taxon>
        <taxon>Neoteleostei</taxon>
        <taxon>Acanthomorphata</taxon>
        <taxon>Ovalentaria</taxon>
        <taxon>Atherinomorphae</taxon>
        <taxon>Cyprinodontiformes</taxon>
        <taxon>Poeciliidae</taxon>
        <taxon>Poeciliinae</taxon>
        <taxon>Gambusia</taxon>
    </lineage>
</organism>
<sequence length="314" mass="34194">MRARKMKRIHCGPCSWISSNVIGWQSKPASSFTCGPTGPGNLSSRYHGDRLDSPPSAAPPPGSPPPPPAPLGGTTACSSPASPPAPSAPPPAVAGLLSSRPRSHRVTSDPWPLSSCSTCSSTCCRSIAVISMPAGTQNQQEFYWVSLTEPWRPLTPLLDHSDCPPGPPGPPGLELPAPDLTQQTNLGFRTRVVLRSGSRTRAVLRSGTSELCDWLGAAALIQVQDNRLQNRAMSRHSKLQKQVLALYRHFLRAGKDKPGFLPRIRDEFRENARIKKTDVMHIEYLYRRGQRQLEQLRDANTKQLGSFSRGSEPG</sequence>
<dbReference type="Pfam" id="PF05347">
    <property type="entry name" value="Complex1_LYR"/>
    <property type="match status" value="1"/>
</dbReference>
<evidence type="ECO:0000256" key="1">
    <source>
        <dbReference type="ARBA" id="ARBA00004305"/>
    </source>
</evidence>